<dbReference type="EMBL" id="CP155447">
    <property type="protein sequence ID" value="XBH04421.1"/>
    <property type="molecule type" value="Genomic_DNA"/>
</dbReference>
<reference evidence="3" key="1">
    <citation type="submission" date="2024-05" db="EMBL/GenBank/DDBJ databases">
        <title>Planctomycetes of the genus Singulisphaera possess chitinolytic capabilities.</title>
        <authorList>
            <person name="Ivanova A."/>
        </authorList>
    </citation>
    <scope>NUCLEOTIDE SEQUENCE</scope>
    <source>
        <strain evidence="3">Ch08T</strain>
    </source>
</reference>
<dbReference type="EC" id="2.4.-.-" evidence="3"/>
<feature type="transmembrane region" description="Helical" evidence="1">
    <location>
        <begin position="238"/>
        <end position="255"/>
    </location>
</feature>
<dbReference type="InterPro" id="IPR050256">
    <property type="entry name" value="Glycosyltransferase_2"/>
</dbReference>
<accession>A0AAU7CGX0</accession>
<dbReference type="InterPro" id="IPR001173">
    <property type="entry name" value="Glyco_trans_2-like"/>
</dbReference>
<gene>
    <name evidence="3" type="ORF">V5E97_39945</name>
</gene>
<keyword evidence="1" id="KW-1133">Transmembrane helix</keyword>
<evidence type="ECO:0000259" key="2">
    <source>
        <dbReference type="Pfam" id="PF00535"/>
    </source>
</evidence>
<dbReference type="Gene3D" id="3.90.550.10">
    <property type="entry name" value="Spore Coat Polysaccharide Biosynthesis Protein SpsA, Chain A"/>
    <property type="match status" value="1"/>
</dbReference>
<keyword evidence="1" id="KW-0472">Membrane</keyword>
<organism evidence="3">
    <name type="scientific">Singulisphaera sp. Ch08</name>
    <dbReference type="NCBI Taxonomy" id="3120278"/>
    <lineage>
        <taxon>Bacteria</taxon>
        <taxon>Pseudomonadati</taxon>
        <taxon>Planctomycetota</taxon>
        <taxon>Planctomycetia</taxon>
        <taxon>Isosphaerales</taxon>
        <taxon>Isosphaeraceae</taxon>
        <taxon>Singulisphaera</taxon>
    </lineage>
</organism>
<dbReference type="AlphaFoldDB" id="A0AAU7CGX0"/>
<feature type="domain" description="Glycosyltransferase 2-like" evidence="2">
    <location>
        <begin position="14"/>
        <end position="123"/>
    </location>
</feature>
<evidence type="ECO:0000256" key="1">
    <source>
        <dbReference type="SAM" id="Phobius"/>
    </source>
</evidence>
<dbReference type="SUPFAM" id="SSF53448">
    <property type="entry name" value="Nucleotide-diphospho-sugar transferases"/>
    <property type="match status" value="1"/>
</dbReference>
<dbReference type="Pfam" id="PF00535">
    <property type="entry name" value="Glycos_transf_2"/>
    <property type="match status" value="1"/>
</dbReference>
<protein>
    <submittedName>
        <fullName evidence="3">Glycosyltransferase</fullName>
        <ecNumber evidence="3">2.4.-.-</ecNumber>
    </submittedName>
</protein>
<dbReference type="PANTHER" id="PTHR48090">
    <property type="entry name" value="UNDECAPRENYL-PHOSPHATE 4-DEOXY-4-FORMAMIDO-L-ARABINOSE TRANSFERASE-RELATED"/>
    <property type="match status" value="1"/>
</dbReference>
<proteinExistence type="predicted"/>
<dbReference type="RefSeq" id="WP_406697183.1">
    <property type="nucleotide sequence ID" value="NZ_CP155447.1"/>
</dbReference>
<evidence type="ECO:0000313" key="3">
    <source>
        <dbReference type="EMBL" id="XBH04421.1"/>
    </source>
</evidence>
<sequence>MNESPDAISPQVAVAIPCYNEAAAIATVIAEWRSALPDAEIVVFDNNSSDGTGAIARDLGVRVVDVPRQGKGHAVQAMFHHLQDRDAVIMVDGDGTYPAEEIGRLLRPILDGTADMSIGARIPVAEPGAMTPLRGLGNVLIRGAFRVLIGRGPGDLLSGYRVFGPRFLESVSLRSEGFEIETELASEAVARQMRTVEVPVPYHPRIAGTASKLNLFRDGWRILKTIVRQSLRLRPWRPLLIAVLLGVLTAVIIAVL</sequence>
<keyword evidence="3" id="KW-0808">Transferase</keyword>
<keyword evidence="3" id="KW-0328">Glycosyltransferase</keyword>
<dbReference type="GO" id="GO:0016757">
    <property type="term" value="F:glycosyltransferase activity"/>
    <property type="evidence" value="ECO:0007669"/>
    <property type="project" value="UniProtKB-KW"/>
</dbReference>
<keyword evidence="1" id="KW-0812">Transmembrane</keyword>
<name>A0AAU7CGX0_9BACT</name>
<dbReference type="PANTHER" id="PTHR48090:SF7">
    <property type="entry name" value="RFBJ PROTEIN"/>
    <property type="match status" value="1"/>
</dbReference>
<dbReference type="CDD" id="cd04179">
    <property type="entry name" value="DPM_DPG-synthase_like"/>
    <property type="match status" value="1"/>
</dbReference>
<dbReference type="InterPro" id="IPR029044">
    <property type="entry name" value="Nucleotide-diphossugar_trans"/>
</dbReference>